<evidence type="ECO:0000313" key="2">
    <source>
        <dbReference type="Proteomes" id="UP000006322"/>
    </source>
</evidence>
<name>K6ZWJ9_9ALTE</name>
<dbReference type="STRING" id="1129793.GPLA_2253"/>
<comment type="caution">
    <text evidence="1">The sequence shown here is derived from an EMBL/GenBank/DDBJ whole genome shotgun (WGS) entry which is preliminary data.</text>
</comment>
<protein>
    <recommendedName>
        <fullName evidence="3">Transposase DDE domain-containing protein</fullName>
    </recommendedName>
</protein>
<proteinExistence type="predicted"/>
<dbReference type="OrthoDB" id="9182628at2"/>
<evidence type="ECO:0000313" key="1">
    <source>
        <dbReference type="EMBL" id="GAC33158.1"/>
    </source>
</evidence>
<dbReference type="RefSeq" id="WP_007104941.1">
    <property type="nucleotide sequence ID" value="NZ_BAER01000047.1"/>
</dbReference>
<accession>K6ZWJ9</accession>
<dbReference type="AlphaFoldDB" id="K6ZWJ9"/>
<keyword evidence="2" id="KW-1185">Reference proteome</keyword>
<dbReference type="EMBL" id="BAER01000047">
    <property type="protein sequence ID" value="GAC33158.1"/>
    <property type="molecule type" value="Genomic_DNA"/>
</dbReference>
<reference evidence="2" key="1">
    <citation type="journal article" date="2014" name="Environ. Microbiol.">
        <title>Comparative genomics of the marine bacterial genus Glaciecola reveals the high degree of genomic diversity and genomic characteristic for cold adaptation.</title>
        <authorList>
            <person name="Qin Q.L."/>
            <person name="Xie B.B."/>
            <person name="Yu Y."/>
            <person name="Shu Y.L."/>
            <person name="Rong J.C."/>
            <person name="Zhang Y.J."/>
            <person name="Zhao D.L."/>
            <person name="Chen X.L."/>
            <person name="Zhang X.Y."/>
            <person name="Chen B."/>
            <person name="Zhou B.C."/>
            <person name="Zhang Y.Z."/>
        </authorList>
    </citation>
    <scope>NUCLEOTIDE SEQUENCE [LARGE SCALE GENOMIC DNA]</scope>
    <source>
        <strain evidence="2">LMG 21857</strain>
    </source>
</reference>
<organism evidence="1 2">
    <name type="scientific">Paraglaciecola polaris LMG 21857</name>
    <dbReference type="NCBI Taxonomy" id="1129793"/>
    <lineage>
        <taxon>Bacteria</taxon>
        <taxon>Pseudomonadati</taxon>
        <taxon>Pseudomonadota</taxon>
        <taxon>Gammaproteobacteria</taxon>
        <taxon>Alteromonadales</taxon>
        <taxon>Alteromonadaceae</taxon>
        <taxon>Paraglaciecola</taxon>
    </lineage>
</organism>
<sequence>MQQRRDDNRDIPVLKKLTVEHPFRTIKMWMDSTHFSMGHKKNVSIEMSLNVLSYNLKRLMTIMGTTGLVGSIRK</sequence>
<evidence type="ECO:0008006" key="3">
    <source>
        <dbReference type="Google" id="ProtNLM"/>
    </source>
</evidence>
<gene>
    <name evidence="1" type="ORF">GPLA_2253</name>
</gene>
<dbReference type="Proteomes" id="UP000006322">
    <property type="component" value="Unassembled WGS sequence"/>
</dbReference>